<evidence type="ECO:0000313" key="6">
    <source>
        <dbReference type="Proteomes" id="UP000254807"/>
    </source>
</evidence>
<dbReference type="EMBL" id="CP050485">
    <property type="protein sequence ID" value="QOG28688.1"/>
    <property type="molecule type" value="Genomic_DNA"/>
</dbReference>
<dbReference type="CDD" id="cd03311">
    <property type="entry name" value="CIMS_C_terminal_like"/>
    <property type="match status" value="1"/>
</dbReference>
<dbReference type="PANTHER" id="PTHR43844:SF1">
    <property type="entry name" value="METHIONINE SYNTHASE"/>
    <property type="match status" value="1"/>
</dbReference>
<evidence type="ECO:0000313" key="5">
    <source>
        <dbReference type="EMBL" id="STD84523.1"/>
    </source>
</evidence>
<dbReference type="Gene3D" id="3.20.20.210">
    <property type="match status" value="1"/>
</dbReference>
<accession>A0A1L8U3M4</accession>
<dbReference type="EMBL" id="WVTI01000003">
    <property type="protein sequence ID" value="MXS25483.1"/>
    <property type="molecule type" value="Genomic_DNA"/>
</dbReference>
<dbReference type="NCBIfam" id="NF005085">
    <property type="entry name" value="PRK06520.1"/>
    <property type="match status" value="1"/>
</dbReference>
<dbReference type="Proteomes" id="UP000254807">
    <property type="component" value="Unassembled WGS sequence"/>
</dbReference>
<reference evidence="5 6" key="1">
    <citation type="submission" date="2018-06" db="EMBL/GenBank/DDBJ databases">
        <authorList>
            <consortium name="Pathogen Informatics"/>
            <person name="Doyle S."/>
        </authorList>
    </citation>
    <scope>NUCLEOTIDE SEQUENCE [LARGE SCALE GENOMIC DNA]</scope>
    <source>
        <strain evidence="5 6">NCTC12360</strain>
    </source>
</reference>
<dbReference type="GO" id="GO:0003871">
    <property type="term" value="F:5-methyltetrahydropteroyltriglutamate-homocysteine S-methyltransferase activity"/>
    <property type="evidence" value="ECO:0007669"/>
    <property type="project" value="UniProtKB-EC"/>
</dbReference>
<dbReference type="Proteomes" id="UP001183682">
    <property type="component" value="Unassembled WGS sequence"/>
</dbReference>
<feature type="domain" description="Cobalamin-independent methionine synthase MetE C-terminal/archaeal" evidence="1">
    <location>
        <begin position="161"/>
        <end position="343"/>
    </location>
</feature>
<keyword evidence="6" id="KW-1185">Reference proteome</keyword>
<dbReference type="Proteomes" id="UP000516696">
    <property type="component" value="Chromosome"/>
</dbReference>
<protein>
    <submittedName>
        <fullName evidence="3">5-methyltetrahydropteroyltriglutamate--homocysteine S-methyltransferase</fullName>
        <ecNumber evidence="3">2.1.1.14</ecNumber>
    </submittedName>
    <submittedName>
        <fullName evidence="5">Methionine synthase II (Cobalamin-independent)</fullName>
    </submittedName>
</protein>
<dbReference type="PANTHER" id="PTHR43844">
    <property type="entry name" value="METHIONINE SYNTHASE"/>
    <property type="match status" value="1"/>
</dbReference>
<evidence type="ECO:0000313" key="7">
    <source>
        <dbReference type="Proteomes" id="UP000439965"/>
    </source>
</evidence>
<dbReference type="SUPFAM" id="SSF51726">
    <property type="entry name" value="UROD/MetE-like"/>
    <property type="match status" value="1"/>
</dbReference>
<organism evidence="3 7">
    <name type="scientific">Enterococcus gallinarum</name>
    <dbReference type="NCBI Taxonomy" id="1353"/>
    <lineage>
        <taxon>Bacteria</taxon>
        <taxon>Bacillati</taxon>
        <taxon>Bacillota</taxon>
        <taxon>Bacilli</taxon>
        <taxon>Lactobacillales</taxon>
        <taxon>Enterococcaceae</taxon>
        <taxon>Enterococcus</taxon>
    </lineage>
</organism>
<sequence>MCQVINHYEIVGSFLRPEKLKQAREAFAEGKITRSELKEVEDQAISELVAKQKEVGLKYVSDGEFRRSYWHLDFFWGFQGIEHILMDQGYLFHGEETRADSARLAGKVAFNPEHPVFEEYRFVAAQADGVPVRQSIPAPAQLFVELVRGSNEEKVNAIYPDREVLLADIAQAYRETILALYDLGCRHLKLDDCTWGMLVDKNYWQSRTNDEYDTQKLQELYLRLNNSALVDLPNDLHVTTHVCRGNYHSTWAASGGYEPVADSLLGHEAVEAFFLEFDDDRSGDFQPLRFVPETKKVVLGLVTSKNGALEEKESLIARIKEASQYVPLERLSLSPQCGFASTEEGNILSEEDQWKKLQLIIEVADEVWGTQPVTAK</sequence>
<dbReference type="EC" id="2.1.1.14" evidence="3"/>
<keyword evidence="3" id="KW-0808">Transferase</keyword>
<dbReference type="OrthoDB" id="6430685at2"/>
<dbReference type="GO" id="GO:0032259">
    <property type="term" value="P:methylation"/>
    <property type="evidence" value="ECO:0007669"/>
    <property type="project" value="UniProtKB-KW"/>
</dbReference>
<dbReference type="EMBL" id="UFYW01000001">
    <property type="protein sequence ID" value="STD84523.1"/>
    <property type="molecule type" value="Genomic_DNA"/>
</dbReference>
<reference evidence="4 8" key="3">
    <citation type="submission" date="2020-03" db="EMBL/GenBank/DDBJ databases">
        <title>Characterization of ganglioside-mimicking enterococci.</title>
        <authorList>
            <person name="Patry R.T."/>
            <person name="Nothaft H."/>
            <person name="Bridger R."/>
            <person name="Shajahan A."/>
            <person name="Huynh S."/>
            <person name="Sanchez S."/>
            <person name="Azadi P."/>
            <person name="Cooper K."/>
            <person name="Miller W.G."/>
            <person name="Parker C.T."/>
            <person name="Wells L."/>
            <person name="Szymanski C.M."/>
        </authorList>
    </citation>
    <scope>NUCLEOTIDE SEQUENCE [LARGE SCALE GENOMIC DNA]</scope>
    <source>
        <strain evidence="4 8">EGM181</strain>
    </source>
</reference>
<dbReference type="GO" id="GO:0009086">
    <property type="term" value="P:methionine biosynthetic process"/>
    <property type="evidence" value="ECO:0007669"/>
    <property type="project" value="InterPro"/>
</dbReference>
<dbReference type="GO" id="GO:0008270">
    <property type="term" value="F:zinc ion binding"/>
    <property type="evidence" value="ECO:0007669"/>
    <property type="project" value="InterPro"/>
</dbReference>
<dbReference type="InterPro" id="IPR038071">
    <property type="entry name" value="UROD/MetE-like_sf"/>
</dbReference>
<dbReference type="RefSeq" id="WP_003128083.1">
    <property type="nucleotide sequence ID" value="NZ_BSYC01000001.1"/>
</dbReference>
<evidence type="ECO:0000259" key="1">
    <source>
        <dbReference type="Pfam" id="PF01717"/>
    </source>
</evidence>
<name>A0A1L8U3M4_ENTGA</name>
<dbReference type="Pfam" id="PF01717">
    <property type="entry name" value="Meth_synt_2"/>
    <property type="match status" value="2"/>
</dbReference>
<keyword evidence="3" id="KW-0489">Methyltransferase</keyword>
<gene>
    <name evidence="4" type="ORF">EGM181_16150</name>
    <name evidence="3" type="ORF">GTI89_05255</name>
    <name evidence="5" type="ORF">NCTC12360_03064</name>
    <name evidence="2" type="ORF">P7E30_06920</name>
</gene>
<dbReference type="GeneID" id="93223044"/>
<dbReference type="EMBL" id="JARPZN010000003">
    <property type="protein sequence ID" value="MDT2689934.1"/>
    <property type="molecule type" value="Genomic_DNA"/>
</dbReference>
<dbReference type="Proteomes" id="UP000439965">
    <property type="component" value="Unassembled WGS sequence"/>
</dbReference>
<evidence type="ECO:0000313" key="2">
    <source>
        <dbReference type="EMBL" id="MDT2689934.1"/>
    </source>
</evidence>
<reference evidence="2" key="4">
    <citation type="submission" date="2023-03" db="EMBL/GenBank/DDBJ databases">
        <authorList>
            <person name="Shen W."/>
            <person name="Cai J."/>
        </authorList>
    </citation>
    <scope>NUCLEOTIDE SEQUENCE</scope>
    <source>
        <strain evidence="2">K69-2</strain>
    </source>
</reference>
<evidence type="ECO:0000313" key="4">
    <source>
        <dbReference type="EMBL" id="QOG28688.1"/>
    </source>
</evidence>
<evidence type="ECO:0000313" key="8">
    <source>
        <dbReference type="Proteomes" id="UP000516696"/>
    </source>
</evidence>
<dbReference type="InterPro" id="IPR002629">
    <property type="entry name" value="Met_Synth_C/arc"/>
</dbReference>
<reference evidence="3 7" key="2">
    <citation type="submission" date="2019-04" db="EMBL/GenBank/DDBJ databases">
        <title>Step-wise assembly of the neonatal virome modulated by breast feeding.</title>
        <authorList>
            <person name="Liang G."/>
            <person name="Bushman F."/>
        </authorList>
    </citation>
    <scope>NUCLEOTIDE SEQUENCE [LARGE SCALE GENOMIC DNA]</scope>
    <source>
        <strain evidence="3 7">E3404</strain>
    </source>
</reference>
<proteinExistence type="predicted"/>
<dbReference type="AlphaFoldDB" id="A0A1L8U3M4"/>
<evidence type="ECO:0000313" key="3">
    <source>
        <dbReference type="EMBL" id="MXS25483.1"/>
    </source>
</evidence>
<feature type="domain" description="Cobalamin-independent methionine synthase MetE C-terminal/archaeal" evidence="1">
    <location>
        <begin position="11"/>
        <end position="69"/>
    </location>
</feature>